<dbReference type="FunFam" id="1.25.40.10:FF:000416">
    <property type="entry name" value="Tetratricopeptide repeat protein 28"/>
    <property type="match status" value="1"/>
</dbReference>
<dbReference type="SUPFAM" id="SSF48452">
    <property type="entry name" value="TPR-like"/>
    <property type="match status" value="7"/>
</dbReference>
<evidence type="ECO:0000259" key="4">
    <source>
        <dbReference type="Pfam" id="PF26117"/>
    </source>
</evidence>
<reference evidence="5 6" key="1">
    <citation type="submission" date="2015-07" db="EMBL/GenBank/DDBJ databases">
        <title>The genome of Melipona quadrifasciata.</title>
        <authorList>
            <person name="Pan H."/>
            <person name="Kapheim K."/>
        </authorList>
    </citation>
    <scope>NUCLEOTIDE SEQUENCE [LARGE SCALE GENOMIC DNA]</scope>
    <source>
        <strain evidence="5">0111107301</strain>
        <tissue evidence="5">Whole body</tissue>
    </source>
</reference>
<evidence type="ECO:0000259" key="3">
    <source>
        <dbReference type="Pfam" id="PF12770"/>
    </source>
</evidence>
<feature type="repeat" description="TPR" evidence="1">
    <location>
        <begin position="276"/>
        <end position="309"/>
    </location>
</feature>
<dbReference type="PROSITE" id="PS50005">
    <property type="entry name" value="TPR"/>
    <property type="match status" value="3"/>
</dbReference>
<feature type="compositionally biased region" description="Polar residues" evidence="2">
    <location>
        <begin position="1883"/>
        <end position="1893"/>
    </location>
</feature>
<dbReference type="PANTHER" id="PTHR10098:SF108">
    <property type="entry name" value="TETRATRICOPEPTIDE REPEAT PROTEIN 28"/>
    <property type="match status" value="1"/>
</dbReference>
<feature type="domain" description="CHAT" evidence="3">
    <location>
        <begin position="1288"/>
        <end position="1539"/>
    </location>
</feature>
<feature type="region of interest" description="Disordered" evidence="2">
    <location>
        <begin position="1764"/>
        <end position="1798"/>
    </location>
</feature>
<dbReference type="InterPro" id="IPR058900">
    <property type="entry name" value="TTC28_C"/>
</dbReference>
<dbReference type="EMBL" id="KQ435794">
    <property type="protein sequence ID" value="KOX73885.1"/>
    <property type="molecule type" value="Genomic_DNA"/>
</dbReference>
<dbReference type="FunFam" id="1.25.40.10:FF:000040">
    <property type="entry name" value="Tetratricopeptide repeat domain 28"/>
    <property type="match status" value="1"/>
</dbReference>
<evidence type="ECO:0000313" key="6">
    <source>
        <dbReference type="Proteomes" id="UP000053105"/>
    </source>
</evidence>
<dbReference type="Pfam" id="PF13176">
    <property type="entry name" value="TPR_7"/>
    <property type="match status" value="2"/>
</dbReference>
<keyword evidence="1" id="KW-0802">TPR repeat</keyword>
<name>A0A0M8ZYU2_9HYME</name>
<dbReference type="InterPro" id="IPR024983">
    <property type="entry name" value="CHAT_dom"/>
</dbReference>
<proteinExistence type="predicted"/>
<feature type="region of interest" description="Disordered" evidence="2">
    <location>
        <begin position="1667"/>
        <end position="1706"/>
    </location>
</feature>
<feature type="compositionally biased region" description="Basic residues" evidence="2">
    <location>
        <begin position="1894"/>
        <end position="1904"/>
    </location>
</feature>
<dbReference type="PANTHER" id="PTHR10098">
    <property type="entry name" value="RAPSYN-RELATED"/>
    <property type="match status" value="1"/>
</dbReference>
<dbReference type="Pfam" id="PF26117">
    <property type="entry name" value="TTC28_C"/>
    <property type="match status" value="1"/>
</dbReference>
<feature type="domain" description="TTC28 C-terminal" evidence="4">
    <location>
        <begin position="1544"/>
        <end position="1624"/>
    </location>
</feature>
<dbReference type="Gene3D" id="1.25.40.10">
    <property type="entry name" value="Tetratricopeptide repeat domain"/>
    <property type="match status" value="7"/>
</dbReference>
<dbReference type="InterPro" id="IPR019734">
    <property type="entry name" value="TPR_rpt"/>
</dbReference>
<feature type="compositionally biased region" description="Polar residues" evidence="2">
    <location>
        <begin position="1781"/>
        <end position="1798"/>
    </location>
</feature>
<feature type="compositionally biased region" description="Basic and acidic residues" evidence="2">
    <location>
        <begin position="1870"/>
        <end position="1881"/>
    </location>
</feature>
<dbReference type="SMART" id="SM00028">
    <property type="entry name" value="TPR"/>
    <property type="match status" value="26"/>
</dbReference>
<evidence type="ECO:0000256" key="1">
    <source>
        <dbReference type="PROSITE-ProRule" id="PRU00339"/>
    </source>
</evidence>
<accession>A0A0M8ZYU2</accession>
<gene>
    <name evidence="5" type="ORF">WN51_13963</name>
</gene>
<dbReference type="FunFam" id="1.25.40.10:FF:001539">
    <property type="entry name" value="AGAP002648-PA"/>
    <property type="match status" value="1"/>
</dbReference>
<dbReference type="InterPro" id="IPR011990">
    <property type="entry name" value="TPR-like_helical_dom_sf"/>
</dbReference>
<dbReference type="Proteomes" id="UP000053105">
    <property type="component" value="Unassembled WGS sequence"/>
</dbReference>
<feature type="compositionally biased region" description="Polar residues" evidence="2">
    <location>
        <begin position="1852"/>
        <end position="1867"/>
    </location>
</feature>
<dbReference type="PROSITE" id="PS50007">
    <property type="entry name" value="PIPLC_X_DOMAIN"/>
    <property type="match status" value="1"/>
</dbReference>
<organism evidence="5 6">
    <name type="scientific">Melipona quadrifasciata</name>
    <dbReference type="NCBI Taxonomy" id="166423"/>
    <lineage>
        <taxon>Eukaryota</taxon>
        <taxon>Metazoa</taxon>
        <taxon>Ecdysozoa</taxon>
        <taxon>Arthropoda</taxon>
        <taxon>Hexapoda</taxon>
        <taxon>Insecta</taxon>
        <taxon>Pterygota</taxon>
        <taxon>Neoptera</taxon>
        <taxon>Endopterygota</taxon>
        <taxon>Hymenoptera</taxon>
        <taxon>Apocrita</taxon>
        <taxon>Aculeata</taxon>
        <taxon>Apoidea</taxon>
        <taxon>Anthophila</taxon>
        <taxon>Apidae</taxon>
        <taxon>Melipona</taxon>
    </lineage>
</organism>
<keyword evidence="6" id="KW-1185">Reference proteome</keyword>
<evidence type="ECO:0000313" key="5">
    <source>
        <dbReference type="EMBL" id="KOX73885.1"/>
    </source>
</evidence>
<feature type="non-terminal residue" evidence="5">
    <location>
        <position position="1"/>
    </location>
</feature>
<sequence>ILKVEPEGTSALAAGSRSLFLETVRRSNAACQSGDYALAASLYTEALALDPLSHVLYSNRSAARLKMGLFALALQDAVRATELSPQWPKAYYRQGVALQCLGRHGEALVAFSTGLAHDPSNCQLLSGLGEASLKSPLRATLEPTFQQLRAMKLDESPFVVISVVGQELLGAGQYKAAAGVLEAALTIGSCSLKLRGSVFSALSSAYWALNSLDKAINYMQQDLGVARSLGDTQGECRAHGNLGSAYFSKGSFKEALTAHRYQLVLAMKCKDTQAAASALTSLGHVYTAIGDLPNALASHKQCVQLVKQMGDRLQEAREIGNVGAVYLAMGEFESAVDCHTQHLRIARRLGDRVEEARAFSNLGSSHHYRRNFGQAMAYHENVLRIAQELGDRAIEMRAYAGLGHAARCAGDLAQAKLWHQRQLDVALATKDKVAEGRACSNLGIVYQLLGEHEAALKLHQAHLGIARSLGDKAGMGRAYGNIGNAYNALGYYEQAIKYHKQELTISKEVNDRSSEASTHGNLAVAYQAVQGHEAALRHYRAHLAIARELKDTAGEACALLNLANCLSSRGRFEEAVPYYENYLMLSQELHDVEGEAKACHFLGYAHYCLGNHREAVRYYDQDLALAKDLQDKSGMGRAYCNLGLAHLALENLDTALECQKYYLAIAHMTKHLAGKFRALGNIGDCLLRLGEAEEAIKMHQRQLNLARQAGDRSLEAAAYGALGIAHRTIKNLDKALGFHTQELTLRQEASDLRGECRAHGNLGAVHMALGQYTHAVKCYQEQLERAKELADSGVEAQALGNLGIARLNMAHYEDAIGYFEQQLATLEPLTTGTALLNKARALGNLGDCYEALGDPEEAIKCHEQQLAAATKLKSIREQERAYRGLGRAREATGNLQDALVCFEKRLVAAHEVDSPESRGAAYGDLGRVHAALGNHEQAVSCLSHQLALARGLGDKAAEAEAASGLGAVHLLMDDPNSALRHHQLELSIAEALDAAGLQARACANLGVTQEALGQFEEAIRLQEQSLSLAAAAGDQPARAAAFSSLGRLHHLCGDLSRALSYLQSGLSLSEGLGRREEAARLRHRLGLVHWEAGEAVIAVEHLEKAANLLESLDGISSTLICGQPNKFELLSETYRMLQKVLISLNRAEEALNWAERSRRTKSNCLDDAAHYSEIIDRQRGVILYYSEVGCELHAWCLAPGRGLLRFHSTSLDDGIGLEKRVLQAREALLDETNELVEETKIPSRGHHLNASSYSLSSLFSVGSVSSRAGSARWGRGIKGPIWQSPLPIQVLYDLLLAPFEDLLPPARKELIMVVEKSLYLAPLPALQSNPGEDYLCERFSLLVVPSLAALKKRSKTPIPEGGATVAALVAGNPVLPEEIREEYRWSESVASTETESEIVAELLEARALTGTEATRSTVLRSLPDAECVHLTVPVFWNSASLALTADPCEDSSVRPEYLLSYSDITKLRIAARLVVISSGHGWNSTENTTATSDGVQNLAKALLNAGAQCVLIGMWAVPPTAGSILLRAFYSAMLQGIRIKALFIIEDVIAAMRRAACATEGQEVTLPVQVWRASGSHELFASLGFDLMEVGQSEVTLRTGKQASRRAVQFALQALLALFDTQEAPKSLTLDSSSSMESLASVTHIEKNVIERPRLGGAFANYVRHRGEPDGKTMEPPNVPIPTSRQPCQNSGGESDVAFTPSPPVALNLNHQTRIRNLYPDQSIRPGSSSSSSVTDWDNGHATVLRRQPLPPLPATVLERLSVRTEIGSNSPRKPRHPTTTDDICSQADSTQSAETHNQNLRNVATSLTSLTRELTPTISDVYHERNLGLGLAPSLSKLLEEVGSVTENEENQSTRTNHNQTQNWMQNEELCRRDEADGRSIAESQCSATSSNKIHRKAPPPPV</sequence>
<dbReference type="OrthoDB" id="626167at2759"/>
<dbReference type="Pfam" id="PF12770">
    <property type="entry name" value="CHAT"/>
    <property type="match status" value="1"/>
</dbReference>
<feature type="compositionally biased region" description="Polar residues" evidence="2">
    <location>
        <begin position="1681"/>
        <end position="1693"/>
    </location>
</feature>
<evidence type="ECO:0000256" key="2">
    <source>
        <dbReference type="SAM" id="MobiDB-lite"/>
    </source>
</evidence>
<protein>
    <submittedName>
        <fullName evidence="5">Tetratricopeptide repeat protein 28</fullName>
    </submittedName>
</protein>
<dbReference type="Pfam" id="PF13424">
    <property type="entry name" value="TPR_12"/>
    <property type="match status" value="8"/>
</dbReference>
<feature type="repeat" description="TPR" evidence="1">
    <location>
        <begin position="88"/>
        <end position="121"/>
    </location>
</feature>
<feature type="repeat" description="TPR" evidence="1">
    <location>
        <begin position="476"/>
        <end position="509"/>
    </location>
</feature>
<feature type="region of interest" description="Disordered" evidence="2">
    <location>
        <begin position="1847"/>
        <end position="1904"/>
    </location>
</feature>
<dbReference type="STRING" id="166423.A0A0M8ZYU2"/>